<protein>
    <submittedName>
        <fullName evidence="1">Uncharacterized protein</fullName>
    </submittedName>
</protein>
<dbReference type="Proteomes" id="UP000266272">
    <property type="component" value="Unassembled WGS sequence"/>
</dbReference>
<accession>A0A395NWM3</accession>
<evidence type="ECO:0000313" key="1">
    <source>
        <dbReference type="EMBL" id="RFU80403.1"/>
    </source>
</evidence>
<name>A0A395NWM3_TRIAR</name>
<evidence type="ECO:0000313" key="2">
    <source>
        <dbReference type="Proteomes" id="UP000266272"/>
    </source>
</evidence>
<reference evidence="1 2" key="1">
    <citation type="journal article" date="2018" name="PLoS Pathog.">
        <title>Evolution of structural diversity of trichothecenes, a family of toxins produced by plant pathogenic and entomopathogenic fungi.</title>
        <authorList>
            <person name="Proctor R.H."/>
            <person name="McCormick S.P."/>
            <person name="Kim H.S."/>
            <person name="Cardoza R.E."/>
            <person name="Stanley A.M."/>
            <person name="Lindo L."/>
            <person name="Kelly A."/>
            <person name="Brown D.W."/>
            <person name="Lee T."/>
            <person name="Vaughan M.M."/>
            <person name="Alexander N.J."/>
            <person name="Busman M."/>
            <person name="Gutierrez S."/>
        </authorList>
    </citation>
    <scope>NUCLEOTIDE SEQUENCE [LARGE SCALE GENOMIC DNA]</scope>
    <source>
        <strain evidence="1 2">IBT 40837</strain>
    </source>
</reference>
<organism evidence="1 2">
    <name type="scientific">Trichoderma arundinaceum</name>
    <dbReference type="NCBI Taxonomy" id="490622"/>
    <lineage>
        <taxon>Eukaryota</taxon>
        <taxon>Fungi</taxon>
        <taxon>Dikarya</taxon>
        <taxon>Ascomycota</taxon>
        <taxon>Pezizomycotina</taxon>
        <taxon>Sordariomycetes</taxon>
        <taxon>Hypocreomycetidae</taxon>
        <taxon>Hypocreales</taxon>
        <taxon>Hypocreaceae</taxon>
        <taxon>Trichoderma</taxon>
    </lineage>
</organism>
<gene>
    <name evidence="1" type="ORF">TARUN_1792</name>
</gene>
<proteinExistence type="predicted"/>
<dbReference type="AlphaFoldDB" id="A0A395NWM3"/>
<sequence>MASKEAAEKSISEHLTDWG</sequence>
<comment type="caution">
    <text evidence="1">The sequence shown here is derived from an EMBL/GenBank/DDBJ whole genome shotgun (WGS) entry which is preliminary data.</text>
</comment>
<dbReference type="EMBL" id="PXOA01000111">
    <property type="protein sequence ID" value="RFU80403.1"/>
    <property type="molecule type" value="Genomic_DNA"/>
</dbReference>
<feature type="non-terminal residue" evidence="1">
    <location>
        <position position="19"/>
    </location>
</feature>
<keyword evidence="2" id="KW-1185">Reference proteome</keyword>